<comment type="caution">
    <text evidence="1">The sequence shown here is derived from an EMBL/GenBank/DDBJ whole genome shotgun (WGS) entry which is preliminary data.</text>
</comment>
<accession>A0A645HT24</accession>
<gene>
    <name evidence="1" type="ORF">SDC9_189761</name>
</gene>
<dbReference type="EMBL" id="VSSQ01099789">
    <property type="protein sequence ID" value="MPN42205.1"/>
    <property type="molecule type" value="Genomic_DNA"/>
</dbReference>
<protein>
    <submittedName>
        <fullName evidence="1">Uncharacterized protein</fullName>
    </submittedName>
</protein>
<reference evidence="1" key="1">
    <citation type="submission" date="2019-08" db="EMBL/GenBank/DDBJ databases">
        <authorList>
            <person name="Kucharzyk K."/>
            <person name="Murdoch R.W."/>
            <person name="Higgins S."/>
            <person name="Loffler F."/>
        </authorList>
    </citation>
    <scope>NUCLEOTIDE SEQUENCE</scope>
</reference>
<organism evidence="1">
    <name type="scientific">bioreactor metagenome</name>
    <dbReference type="NCBI Taxonomy" id="1076179"/>
    <lineage>
        <taxon>unclassified sequences</taxon>
        <taxon>metagenomes</taxon>
        <taxon>ecological metagenomes</taxon>
    </lineage>
</organism>
<sequence length="134" mass="14900">MEINIRQMKAANVSPIRQAAWTNSMTREALMPFGIDVPMLAADADQTYDKEQIAKTLGVYSKSGKPHSQAVAAIIRALNIPAGLIEHSPFAANGHSDDYDRYKAPVLDMVRNWIEFHGKPSPIALDKSYNVVYR</sequence>
<evidence type="ECO:0000313" key="1">
    <source>
        <dbReference type="EMBL" id="MPN42205.1"/>
    </source>
</evidence>
<name>A0A645HT24_9ZZZZ</name>
<proteinExistence type="predicted"/>
<dbReference type="AlphaFoldDB" id="A0A645HT24"/>